<feature type="region of interest" description="Disordered" evidence="1">
    <location>
        <begin position="188"/>
        <end position="222"/>
    </location>
</feature>
<evidence type="ECO:0000256" key="1">
    <source>
        <dbReference type="SAM" id="MobiDB-lite"/>
    </source>
</evidence>
<keyword evidence="3" id="KW-1185">Reference proteome</keyword>
<proteinExistence type="predicted"/>
<evidence type="ECO:0000313" key="2">
    <source>
        <dbReference type="EnsemblPlants" id="AET6Gv20139000.4"/>
    </source>
</evidence>
<organism evidence="2 3">
    <name type="scientific">Aegilops tauschii subsp. strangulata</name>
    <name type="common">Goatgrass</name>
    <dbReference type="NCBI Taxonomy" id="200361"/>
    <lineage>
        <taxon>Eukaryota</taxon>
        <taxon>Viridiplantae</taxon>
        <taxon>Streptophyta</taxon>
        <taxon>Embryophyta</taxon>
        <taxon>Tracheophyta</taxon>
        <taxon>Spermatophyta</taxon>
        <taxon>Magnoliopsida</taxon>
        <taxon>Liliopsida</taxon>
        <taxon>Poales</taxon>
        <taxon>Poaceae</taxon>
        <taxon>BOP clade</taxon>
        <taxon>Pooideae</taxon>
        <taxon>Triticodae</taxon>
        <taxon>Triticeae</taxon>
        <taxon>Triticinae</taxon>
        <taxon>Aegilops</taxon>
    </lineage>
</organism>
<reference evidence="2" key="4">
    <citation type="submission" date="2019-03" db="UniProtKB">
        <authorList>
            <consortium name="EnsemblPlants"/>
        </authorList>
    </citation>
    <scope>IDENTIFICATION</scope>
</reference>
<name>A0A453MXP5_AEGTS</name>
<dbReference type="PANTHER" id="PTHR33186:SF13">
    <property type="entry name" value="OS10G0138300 PROTEIN"/>
    <property type="match status" value="1"/>
</dbReference>
<dbReference type="Gramene" id="AET6Gv20139000.4">
    <property type="protein sequence ID" value="AET6Gv20139000.4"/>
    <property type="gene ID" value="AET6Gv20139000"/>
</dbReference>
<dbReference type="AlphaFoldDB" id="A0A453MXP5"/>
<reference evidence="3" key="1">
    <citation type="journal article" date="2014" name="Science">
        <title>Ancient hybridizations among the ancestral genomes of bread wheat.</title>
        <authorList>
            <consortium name="International Wheat Genome Sequencing Consortium,"/>
            <person name="Marcussen T."/>
            <person name="Sandve S.R."/>
            <person name="Heier L."/>
            <person name="Spannagl M."/>
            <person name="Pfeifer M."/>
            <person name="Jakobsen K.S."/>
            <person name="Wulff B.B."/>
            <person name="Steuernagel B."/>
            <person name="Mayer K.F."/>
            <person name="Olsen O.A."/>
        </authorList>
    </citation>
    <scope>NUCLEOTIDE SEQUENCE [LARGE SCALE GENOMIC DNA]</scope>
    <source>
        <strain evidence="3">cv. AL8/78</strain>
    </source>
</reference>
<reference evidence="2" key="3">
    <citation type="journal article" date="2017" name="Nature">
        <title>Genome sequence of the progenitor of the wheat D genome Aegilops tauschii.</title>
        <authorList>
            <person name="Luo M.C."/>
            <person name="Gu Y.Q."/>
            <person name="Puiu D."/>
            <person name="Wang H."/>
            <person name="Twardziok S.O."/>
            <person name="Deal K.R."/>
            <person name="Huo N."/>
            <person name="Zhu T."/>
            <person name="Wang L."/>
            <person name="Wang Y."/>
            <person name="McGuire P.E."/>
            <person name="Liu S."/>
            <person name="Long H."/>
            <person name="Ramasamy R.K."/>
            <person name="Rodriguez J.C."/>
            <person name="Van S.L."/>
            <person name="Yuan L."/>
            <person name="Wang Z."/>
            <person name="Xia Z."/>
            <person name="Xiao L."/>
            <person name="Anderson O.D."/>
            <person name="Ouyang S."/>
            <person name="Liang Y."/>
            <person name="Zimin A.V."/>
            <person name="Pertea G."/>
            <person name="Qi P."/>
            <person name="Bennetzen J.L."/>
            <person name="Dai X."/>
            <person name="Dawson M.W."/>
            <person name="Muller H.G."/>
            <person name="Kugler K."/>
            <person name="Rivarola-Duarte L."/>
            <person name="Spannagl M."/>
            <person name="Mayer K.F.X."/>
            <person name="Lu F.H."/>
            <person name="Bevan M.W."/>
            <person name="Leroy P."/>
            <person name="Li P."/>
            <person name="You F.M."/>
            <person name="Sun Q."/>
            <person name="Liu Z."/>
            <person name="Lyons E."/>
            <person name="Wicker T."/>
            <person name="Salzberg S.L."/>
            <person name="Devos K.M."/>
            <person name="Dvorak J."/>
        </authorList>
    </citation>
    <scope>NUCLEOTIDE SEQUENCE [LARGE SCALE GENOMIC DNA]</scope>
    <source>
        <strain evidence="2">cv. AL8/78</strain>
    </source>
</reference>
<accession>A0A453MXP5</accession>
<protein>
    <submittedName>
        <fullName evidence="2">Uncharacterized protein</fullName>
    </submittedName>
</protein>
<reference evidence="2" key="5">
    <citation type="journal article" date="2021" name="G3 (Bethesda)">
        <title>Aegilops tauschii genome assembly Aet v5.0 features greater sequence contiguity and improved annotation.</title>
        <authorList>
            <person name="Wang L."/>
            <person name="Zhu T."/>
            <person name="Rodriguez J.C."/>
            <person name="Deal K.R."/>
            <person name="Dubcovsky J."/>
            <person name="McGuire P.E."/>
            <person name="Lux T."/>
            <person name="Spannagl M."/>
            <person name="Mayer K.F.X."/>
            <person name="Baldrich P."/>
            <person name="Meyers B.C."/>
            <person name="Huo N."/>
            <person name="Gu Y.Q."/>
            <person name="Zhou H."/>
            <person name="Devos K.M."/>
            <person name="Bennetzen J.L."/>
            <person name="Unver T."/>
            <person name="Budak H."/>
            <person name="Gulick P.J."/>
            <person name="Galiba G."/>
            <person name="Kalapos B."/>
            <person name="Nelson D.R."/>
            <person name="Li P."/>
            <person name="You F.M."/>
            <person name="Luo M.C."/>
            <person name="Dvorak J."/>
        </authorList>
    </citation>
    <scope>NUCLEOTIDE SEQUENCE [LARGE SCALE GENOMIC DNA]</scope>
    <source>
        <strain evidence="2">cv. AL8/78</strain>
    </source>
</reference>
<dbReference type="Proteomes" id="UP000015105">
    <property type="component" value="Chromosome 6D"/>
</dbReference>
<dbReference type="EnsemblPlants" id="AET6Gv20139000.4">
    <property type="protein sequence ID" value="AET6Gv20139000.4"/>
    <property type="gene ID" value="AET6Gv20139000"/>
</dbReference>
<sequence length="222" mass="24714">MVVGDINSMTDYQILAIPEEGAVSLLTLSGLRVHIWRRLTDCDANNCWVITRSIDLNIRLPIDPQRHAGRVIIRGLAEYNRMLLLSSASCLFALQLDTFRYDKFRDSGCWYHPFESYCRSDPSMHMACPGSIKPEEYQTAKAALEVGSSCISGDSRFTRLMKECDDRIAEEASQVLVTTFSESTTVATATEDQDGANLEKTQLTVEMPKESPNTVTGDGDDS</sequence>
<evidence type="ECO:0000313" key="3">
    <source>
        <dbReference type="Proteomes" id="UP000015105"/>
    </source>
</evidence>
<reference evidence="3" key="2">
    <citation type="journal article" date="2017" name="Nat. Plants">
        <title>The Aegilops tauschii genome reveals multiple impacts of transposons.</title>
        <authorList>
            <person name="Zhao G."/>
            <person name="Zou C."/>
            <person name="Li K."/>
            <person name="Wang K."/>
            <person name="Li T."/>
            <person name="Gao L."/>
            <person name="Zhang X."/>
            <person name="Wang H."/>
            <person name="Yang Z."/>
            <person name="Liu X."/>
            <person name="Jiang W."/>
            <person name="Mao L."/>
            <person name="Kong X."/>
            <person name="Jiao Y."/>
            <person name="Jia J."/>
        </authorList>
    </citation>
    <scope>NUCLEOTIDE SEQUENCE [LARGE SCALE GENOMIC DNA]</scope>
    <source>
        <strain evidence="3">cv. AL8/78</strain>
    </source>
</reference>
<dbReference type="PANTHER" id="PTHR33186">
    <property type="entry name" value="OS10G0136150 PROTEIN-RELATED"/>
    <property type="match status" value="1"/>
</dbReference>